<evidence type="ECO:0000313" key="6">
    <source>
        <dbReference type="Proteomes" id="UP000294166"/>
    </source>
</evidence>
<dbReference type="RefSeq" id="WP_130047789.1">
    <property type="nucleotide sequence ID" value="NZ_SEZJ01000012.1"/>
</dbReference>
<dbReference type="OrthoDB" id="6079029at2"/>
<reference evidence="4 5" key="1">
    <citation type="submission" date="2019-02" db="EMBL/GenBank/DDBJ databases">
        <title>Genome sequences of Aliivibrio finisterrensis strains from farmed Atlantic salmon.</title>
        <authorList>
            <person name="Bowman J.P."/>
        </authorList>
    </citation>
    <scope>NUCLEOTIDE SEQUENCE [LARGE SCALE GENOMIC DNA]</scope>
    <source>
        <strain evidence="3 6">A21</strain>
        <strain evidence="1 4">A32</strain>
        <strain evidence="2 5">A46</strain>
    </source>
</reference>
<proteinExistence type="predicted"/>
<organism evidence="2 5">
    <name type="scientific">Aliivibrio finisterrensis</name>
    <dbReference type="NCBI Taxonomy" id="511998"/>
    <lineage>
        <taxon>Bacteria</taxon>
        <taxon>Pseudomonadati</taxon>
        <taxon>Pseudomonadota</taxon>
        <taxon>Gammaproteobacteria</taxon>
        <taxon>Vibrionales</taxon>
        <taxon>Vibrionaceae</taxon>
        <taxon>Aliivibrio</taxon>
    </lineage>
</organism>
<dbReference type="GeneID" id="56276080"/>
<keyword evidence="6" id="KW-1185">Reference proteome</keyword>
<accession>A0A4Q5KV61</accession>
<dbReference type="AlphaFoldDB" id="A0A4Q5KV61"/>
<evidence type="ECO:0000313" key="2">
    <source>
        <dbReference type="EMBL" id="RYU52262.1"/>
    </source>
</evidence>
<dbReference type="Proteomes" id="UP000293465">
    <property type="component" value="Unassembled WGS sequence"/>
</dbReference>
<sequence>MDFNCNLIGYILAETEGLSPEGRFLLLCLLYEYSMESKEIDISVEQLVSKYGVTRTVCSEVSKFLSLPKNKLAKIRRSKVRCCEFDSVSLSKFSSDFDNGQYGNVHRFTVVDLLTRKSTVDGVKNECDLSVSNLLLLIILLIHSDSSGSVEGVSKTKIRKMMGGISADRLKSQLKTLNKVKYILVDSRGGTGRKLFGKVSNNYVLNIGKLQGKGEIVEKEIEIESNSVLYDVKLMTRDMQQVIPFIKKLKDGERKSLLHLFGDDADRYMDITRILINKCECLISIILKQYWGELDDLTVADCQFLDDPRMKAFLTARSLFSMKYIYDVRKPKDKEEKTRYLEEVLVTNDSFNKFCFGGAEIKDDLIIEAHYLIEFLLTHSIAIAVKVKHLLISHPKYENNEIKNIAIGFGTIVMNGINRNSYDLVVSLRDTEGYRIYSILALVSKKEARKYDCRINLTTWKCT</sequence>
<dbReference type="Proteomes" id="UP000294063">
    <property type="component" value="Unassembled WGS sequence"/>
</dbReference>
<protein>
    <submittedName>
        <fullName evidence="2">Uncharacterized protein</fullName>
    </submittedName>
</protein>
<evidence type="ECO:0000313" key="1">
    <source>
        <dbReference type="EMBL" id="RYU45532.1"/>
    </source>
</evidence>
<name>A0A4Q5KV61_9GAMM</name>
<evidence type="ECO:0000313" key="4">
    <source>
        <dbReference type="Proteomes" id="UP000293465"/>
    </source>
</evidence>
<dbReference type="Proteomes" id="UP000294166">
    <property type="component" value="Unassembled WGS sequence"/>
</dbReference>
<dbReference type="EMBL" id="SEZK01000009">
    <property type="protein sequence ID" value="RYU52262.1"/>
    <property type="molecule type" value="Genomic_DNA"/>
</dbReference>
<evidence type="ECO:0000313" key="5">
    <source>
        <dbReference type="Proteomes" id="UP000294063"/>
    </source>
</evidence>
<gene>
    <name evidence="1" type="ORF">ERW49_13510</name>
    <name evidence="3" type="ORF">ERW53_09510</name>
    <name evidence="2" type="ORF">ERW57_07135</name>
</gene>
<comment type="caution">
    <text evidence="2">The sequence shown here is derived from an EMBL/GenBank/DDBJ whole genome shotgun (WGS) entry which is preliminary data.</text>
</comment>
<dbReference type="EMBL" id="SEZN01000015">
    <property type="protein sequence ID" value="RYU64425.1"/>
    <property type="molecule type" value="Genomic_DNA"/>
</dbReference>
<dbReference type="EMBL" id="SEZJ01000012">
    <property type="protein sequence ID" value="RYU45532.1"/>
    <property type="molecule type" value="Genomic_DNA"/>
</dbReference>
<evidence type="ECO:0000313" key="3">
    <source>
        <dbReference type="EMBL" id="RYU64425.1"/>
    </source>
</evidence>